<sequence length="319" mass="35216">MFLTALLLCLLPWALAQVAYDPDDNSRPNNITGLYYPVYGSTGSYYNGSITFQLDLQDRNLDDDDSDEYSGTVCHSFIDKSISFTYTAMAAITKNSPDYPTTNPVEIDLYAVDEAFNLTWSSGMRNYSEYQTFELHSANSAIQKIWDFSLRNSTSPGFKVAGQLSKEGVQTQALKLNLTHACGDESAAGTRDEDEYLFDGGLVTPNWNDFTWESWADSVPWPSLEVEFDNNKASIEIGGLFSLFTASTAIVGRITIAFLGNLDELRSDELLTGGDRPEWNGTLGFYGEGLDANLSLRACIVNGWLILGSTLLAMGLGFW</sequence>
<gene>
    <name evidence="2" type="ORF">CRHIZ90672A_00017984</name>
</gene>
<dbReference type="OrthoDB" id="5054768at2759"/>
<dbReference type="EMBL" id="CABFNQ020000711">
    <property type="protein sequence ID" value="CAH0025558.1"/>
    <property type="molecule type" value="Genomic_DNA"/>
</dbReference>
<feature type="signal peptide" evidence="1">
    <location>
        <begin position="1"/>
        <end position="16"/>
    </location>
</feature>
<reference evidence="2" key="1">
    <citation type="submission" date="2021-10" db="EMBL/GenBank/DDBJ databases">
        <authorList>
            <person name="Piombo E."/>
        </authorList>
    </citation>
    <scope>NUCLEOTIDE SEQUENCE</scope>
</reference>
<keyword evidence="3" id="KW-1185">Reference proteome</keyword>
<dbReference type="AlphaFoldDB" id="A0A9N9VPM0"/>
<organism evidence="2 3">
    <name type="scientific">Clonostachys rhizophaga</name>
    <dbReference type="NCBI Taxonomy" id="160324"/>
    <lineage>
        <taxon>Eukaryota</taxon>
        <taxon>Fungi</taxon>
        <taxon>Dikarya</taxon>
        <taxon>Ascomycota</taxon>
        <taxon>Pezizomycotina</taxon>
        <taxon>Sordariomycetes</taxon>
        <taxon>Hypocreomycetidae</taxon>
        <taxon>Hypocreales</taxon>
        <taxon>Bionectriaceae</taxon>
        <taxon>Clonostachys</taxon>
    </lineage>
</organism>
<evidence type="ECO:0000313" key="2">
    <source>
        <dbReference type="EMBL" id="CAH0025558.1"/>
    </source>
</evidence>
<evidence type="ECO:0000313" key="3">
    <source>
        <dbReference type="Proteomes" id="UP000696573"/>
    </source>
</evidence>
<protein>
    <submittedName>
        <fullName evidence="2">Uncharacterized protein</fullName>
    </submittedName>
</protein>
<proteinExistence type="predicted"/>
<name>A0A9N9VPM0_9HYPO</name>
<evidence type="ECO:0000256" key="1">
    <source>
        <dbReference type="SAM" id="SignalP"/>
    </source>
</evidence>
<accession>A0A9N9VPM0</accession>
<dbReference type="Proteomes" id="UP000696573">
    <property type="component" value="Unassembled WGS sequence"/>
</dbReference>
<comment type="caution">
    <text evidence="2">The sequence shown here is derived from an EMBL/GenBank/DDBJ whole genome shotgun (WGS) entry which is preliminary data.</text>
</comment>
<keyword evidence="1" id="KW-0732">Signal</keyword>
<feature type="chain" id="PRO_5040300984" evidence="1">
    <location>
        <begin position="17"/>
        <end position="319"/>
    </location>
</feature>